<dbReference type="EMBL" id="BAAAHK010000002">
    <property type="protein sequence ID" value="GAA0926771.1"/>
    <property type="molecule type" value="Genomic_DNA"/>
</dbReference>
<name>A0ABN1PDU2_9ACTN</name>
<reference evidence="2 3" key="1">
    <citation type="journal article" date="2019" name="Int. J. Syst. Evol. Microbiol.">
        <title>The Global Catalogue of Microorganisms (GCM) 10K type strain sequencing project: providing services to taxonomists for standard genome sequencing and annotation.</title>
        <authorList>
            <consortium name="The Broad Institute Genomics Platform"/>
            <consortium name="The Broad Institute Genome Sequencing Center for Infectious Disease"/>
            <person name="Wu L."/>
            <person name="Ma J."/>
        </authorList>
    </citation>
    <scope>NUCLEOTIDE SEQUENCE [LARGE SCALE GENOMIC DNA]</scope>
    <source>
        <strain evidence="2 3">JCM 10977</strain>
    </source>
</reference>
<evidence type="ECO:0000259" key="1">
    <source>
        <dbReference type="Pfam" id="PF17765"/>
    </source>
</evidence>
<dbReference type="InterPro" id="IPR010982">
    <property type="entry name" value="Lambda_DNA-bd_dom_sf"/>
</dbReference>
<evidence type="ECO:0000313" key="3">
    <source>
        <dbReference type="Proteomes" id="UP001500542"/>
    </source>
</evidence>
<dbReference type="Proteomes" id="UP001500542">
    <property type="component" value="Unassembled WGS sequence"/>
</dbReference>
<organism evidence="2 3">
    <name type="scientific">Kribbella koreensis</name>
    <dbReference type="NCBI Taxonomy" id="57909"/>
    <lineage>
        <taxon>Bacteria</taxon>
        <taxon>Bacillati</taxon>
        <taxon>Actinomycetota</taxon>
        <taxon>Actinomycetes</taxon>
        <taxon>Propionibacteriales</taxon>
        <taxon>Kribbellaceae</taxon>
        <taxon>Kribbella</taxon>
    </lineage>
</organism>
<dbReference type="Pfam" id="PF17765">
    <property type="entry name" value="MLTR_LBD"/>
    <property type="match status" value="1"/>
</dbReference>
<evidence type="ECO:0000313" key="2">
    <source>
        <dbReference type="EMBL" id="GAA0926771.1"/>
    </source>
</evidence>
<gene>
    <name evidence="2" type="ORF">GCM10009554_07190</name>
</gene>
<sequence>MYQDCRCGIVVFVTDQRREELASFLRSRRERIAPEEVGLPRGRRRRTPGLRREEVSQLAAIGTTWYTWLEQGRDIQVSAEVLDAIARTLRLDQSEREHLFALAGAIDPSPAAAFTPVTDALRDLLDQLEPLPACVQNGRYDLLAYNRPFSKLMCDLDAVPPEDRNVIWLGFLNEQWKATLPDLEQTQRAMVAKFRASMVENLDDPTWKALLKRLQAASPEFAEYWDDHEVLRPGNQLKVYHHPQAGVLRLSATSLWTQPGSNRPRLVTYTPVDEETREKLHLLTGPPPLVTV</sequence>
<dbReference type="PANTHER" id="PTHR35010">
    <property type="entry name" value="BLL4672 PROTEIN-RELATED"/>
    <property type="match status" value="1"/>
</dbReference>
<proteinExistence type="predicted"/>
<protein>
    <submittedName>
        <fullName evidence="2">Helix-turn-helix transcriptional regulator</fullName>
    </submittedName>
</protein>
<keyword evidence="3" id="KW-1185">Reference proteome</keyword>
<accession>A0ABN1PDU2</accession>
<dbReference type="PANTHER" id="PTHR35010:SF2">
    <property type="entry name" value="BLL4672 PROTEIN"/>
    <property type="match status" value="1"/>
</dbReference>
<dbReference type="InterPro" id="IPR041413">
    <property type="entry name" value="MLTR_LBD"/>
</dbReference>
<dbReference type="Gene3D" id="1.10.260.40">
    <property type="entry name" value="lambda repressor-like DNA-binding domains"/>
    <property type="match status" value="1"/>
</dbReference>
<dbReference type="Gene3D" id="3.30.450.180">
    <property type="match status" value="1"/>
</dbReference>
<dbReference type="Pfam" id="PF13560">
    <property type="entry name" value="HTH_31"/>
    <property type="match status" value="1"/>
</dbReference>
<comment type="caution">
    <text evidence="2">The sequence shown here is derived from an EMBL/GenBank/DDBJ whole genome shotgun (WGS) entry which is preliminary data.</text>
</comment>
<feature type="domain" description="MmyB-like transcription regulator ligand binding" evidence="1">
    <location>
        <begin position="117"/>
        <end position="283"/>
    </location>
</feature>